<dbReference type="STRING" id="395963.Bind_1390"/>
<dbReference type="InterPro" id="IPR038696">
    <property type="entry name" value="IalB_sf"/>
</dbReference>
<dbReference type="HOGENOM" id="CLU_096085_2_0_5"/>
<dbReference type="Pfam" id="PF06776">
    <property type="entry name" value="IalB"/>
    <property type="match status" value="1"/>
</dbReference>
<keyword evidence="1" id="KW-0732">Signal</keyword>
<sequence length="182" mass="19588">MFKISVPIALALLSLTTTVWTTATCLAEKAKPASPDAQMTVTNYGDWALRCQAGGNKDARNCEVALTIQAKDQTAPIAKIALGRPTLEAPLQAIVLLPTNVSFPSTVKLFSSDKDPWGLDFTWRRCVQGGCFAESVPSDDDLKHWREAKGDGRLLFKDASGHDLTIPVSFNGLGQALDALSK</sequence>
<gene>
    <name evidence="2" type="ordered locus">Bind_1390</name>
</gene>
<dbReference type="RefSeq" id="WP_012384387.1">
    <property type="nucleotide sequence ID" value="NC_010581.1"/>
</dbReference>
<feature type="signal peptide" evidence="1">
    <location>
        <begin position="1"/>
        <end position="23"/>
    </location>
</feature>
<dbReference type="AlphaFoldDB" id="B2IK98"/>
<dbReference type="Proteomes" id="UP000001695">
    <property type="component" value="Chromosome"/>
</dbReference>
<dbReference type="InterPro" id="IPR010642">
    <property type="entry name" value="Invasion_prot_B"/>
</dbReference>
<organism evidence="2 3">
    <name type="scientific">Beijerinckia indica subsp. indica (strain ATCC 9039 / DSM 1715 / NCIMB 8712)</name>
    <dbReference type="NCBI Taxonomy" id="395963"/>
    <lineage>
        <taxon>Bacteria</taxon>
        <taxon>Pseudomonadati</taxon>
        <taxon>Pseudomonadota</taxon>
        <taxon>Alphaproteobacteria</taxon>
        <taxon>Hyphomicrobiales</taxon>
        <taxon>Beijerinckiaceae</taxon>
        <taxon>Beijerinckia</taxon>
    </lineage>
</organism>
<name>B2IK98_BEII9</name>
<keyword evidence="3" id="KW-1185">Reference proteome</keyword>
<dbReference type="KEGG" id="bid:Bind_1390"/>
<evidence type="ECO:0000313" key="3">
    <source>
        <dbReference type="Proteomes" id="UP000001695"/>
    </source>
</evidence>
<proteinExistence type="predicted"/>
<feature type="chain" id="PRO_5002778822" evidence="1">
    <location>
        <begin position="24"/>
        <end position="182"/>
    </location>
</feature>
<dbReference type="eggNOG" id="COG5342">
    <property type="taxonomic scope" value="Bacteria"/>
</dbReference>
<dbReference type="EMBL" id="CP001016">
    <property type="protein sequence ID" value="ACB95030.1"/>
    <property type="molecule type" value="Genomic_DNA"/>
</dbReference>
<evidence type="ECO:0000256" key="1">
    <source>
        <dbReference type="SAM" id="SignalP"/>
    </source>
</evidence>
<accession>B2IK98</accession>
<reference evidence="3" key="1">
    <citation type="submission" date="2008-03" db="EMBL/GenBank/DDBJ databases">
        <title>Complete sequence of chromosome of Beijerinckia indica subsp. indica ATCC 9039.</title>
        <authorList>
            <consortium name="US DOE Joint Genome Institute"/>
            <person name="Copeland A."/>
            <person name="Lucas S."/>
            <person name="Lapidus A."/>
            <person name="Glavina del Rio T."/>
            <person name="Dalin E."/>
            <person name="Tice H."/>
            <person name="Bruce D."/>
            <person name="Goodwin L."/>
            <person name="Pitluck S."/>
            <person name="LaButti K."/>
            <person name="Schmutz J."/>
            <person name="Larimer F."/>
            <person name="Land M."/>
            <person name="Hauser L."/>
            <person name="Kyrpides N."/>
            <person name="Mikhailova N."/>
            <person name="Dunfield P.F."/>
            <person name="Dedysh S.N."/>
            <person name="Liesack W."/>
            <person name="Saw J.H."/>
            <person name="Alam M."/>
            <person name="Chen Y."/>
            <person name="Murrell J.C."/>
            <person name="Richardson P."/>
        </authorList>
    </citation>
    <scope>NUCLEOTIDE SEQUENCE [LARGE SCALE GENOMIC DNA]</scope>
    <source>
        <strain evidence="3">ATCC 9039 / DSM 1715 / NCIMB 8712</strain>
    </source>
</reference>
<reference evidence="2 3" key="2">
    <citation type="journal article" date="2010" name="J. Bacteriol.">
        <title>Complete genome sequence of Beijerinckia indica subsp. indica.</title>
        <authorList>
            <person name="Tamas I."/>
            <person name="Dedysh S.N."/>
            <person name="Liesack W."/>
            <person name="Stott M.B."/>
            <person name="Alam M."/>
            <person name="Murrell J.C."/>
            <person name="Dunfield P.F."/>
        </authorList>
    </citation>
    <scope>NUCLEOTIDE SEQUENCE [LARGE SCALE GENOMIC DNA]</scope>
    <source>
        <strain evidence="3">ATCC 9039 / DSM 1715 / NCIMB 8712</strain>
    </source>
</reference>
<protein>
    <submittedName>
        <fullName evidence="2">Invasion associated locus B family protein</fullName>
    </submittedName>
</protein>
<evidence type="ECO:0000313" key="2">
    <source>
        <dbReference type="EMBL" id="ACB95030.1"/>
    </source>
</evidence>
<dbReference type="Gene3D" id="2.60.40.1880">
    <property type="entry name" value="Invasion associated locus B (IalB) protein"/>
    <property type="match status" value="1"/>
</dbReference>
<dbReference type="OrthoDB" id="7269060at2"/>